<dbReference type="AlphaFoldDB" id="I7LDS5"/>
<proteinExistence type="predicted"/>
<name>I7LDS5_9LACO</name>
<dbReference type="InterPro" id="IPR032083">
    <property type="entry name" value="DUF4811"/>
</dbReference>
<comment type="caution">
    <text evidence="1">The sequence shown here is derived from an EMBL/GenBank/DDBJ whole genome shotgun (WGS) entry which is preliminary data.</text>
</comment>
<evidence type="ECO:0000313" key="1">
    <source>
        <dbReference type="EMBL" id="CCI87571.1"/>
    </source>
</evidence>
<dbReference type="RefSeq" id="WP_008473834.1">
    <property type="nucleotide sequence ID" value="NZ_CAKC01000076.1"/>
</dbReference>
<reference evidence="1 2" key="1">
    <citation type="submission" date="2012-06" db="EMBL/GenBank/DDBJ databases">
        <title>Draft genome sequence of Lactobacillus gigeriorum CRBIP 24.85T, isolated from chicken crop.</title>
        <authorList>
            <person name="Cousin S."/>
            <person name="Ma L."/>
            <person name="Creno S."/>
            <person name="Clermont D."/>
            <person name="Loux V."/>
            <person name="Bizet C."/>
            <person name="Bouchier C."/>
        </authorList>
    </citation>
    <scope>NUCLEOTIDE SEQUENCE [LARGE SCALE GENOMIC DNA]</scope>
    <source>
        <strain evidence="2">CRBIP 24.85T</strain>
    </source>
</reference>
<sequence>MPDTQEIANQLFRRTIDSLLSLECFICFRIKHSKQKKVKPISTNHSSAIINFTTDQTAKLEIKTSRYVFKNKTVEVIFGVFGHQNEFKHRKYIFTVPKNWKVLSVKQAKALQKKLAKQALLRKQMMLKKQAAANSTK</sequence>
<evidence type="ECO:0000313" key="2">
    <source>
        <dbReference type="Proteomes" id="UP000009326"/>
    </source>
</evidence>
<dbReference type="Proteomes" id="UP000009326">
    <property type="component" value="Unassembled WGS sequence"/>
</dbReference>
<organism evidence="1 2">
    <name type="scientific">Lactobacillus gigeriorum DSM 23908 = CRBIP 24.85</name>
    <dbReference type="NCBI Taxonomy" id="1423751"/>
    <lineage>
        <taxon>Bacteria</taxon>
        <taxon>Bacillati</taxon>
        <taxon>Bacillota</taxon>
        <taxon>Bacilli</taxon>
        <taxon>Lactobacillales</taxon>
        <taxon>Lactobacillaceae</taxon>
        <taxon>Lactobacillus</taxon>
    </lineage>
</organism>
<dbReference type="Pfam" id="PF16069">
    <property type="entry name" value="DUF4811"/>
    <property type="match status" value="1"/>
</dbReference>
<gene>
    <name evidence="1" type="ORF">BN52_05515</name>
</gene>
<dbReference type="EMBL" id="CAKC01000076">
    <property type="protein sequence ID" value="CCI87571.1"/>
    <property type="molecule type" value="Genomic_DNA"/>
</dbReference>
<accession>I7LDS5</accession>
<protein>
    <submittedName>
        <fullName evidence="1">Uncharacterized protein</fullName>
    </submittedName>
</protein>